<name>A0A4R2R028_9PSEU</name>
<dbReference type="AlphaFoldDB" id="A0A4R2R028"/>
<feature type="compositionally biased region" description="Low complexity" evidence="1">
    <location>
        <begin position="71"/>
        <end position="91"/>
    </location>
</feature>
<dbReference type="EMBL" id="SLXQ01000002">
    <property type="protein sequence ID" value="TCP54879.1"/>
    <property type="molecule type" value="Genomic_DNA"/>
</dbReference>
<accession>A0A4R2R028</accession>
<evidence type="ECO:0000256" key="1">
    <source>
        <dbReference type="SAM" id="MobiDB-lite"/>
    </source>
</evidence>
<gene>
    <name evidence="2" type="ORF">EV191_10288</name>
</gene>
<evidence type="ECO:0000313" key="3">
    <source>
        <dbReference type="Proteomes" id="UP000294911"/>
    </source>
</evidence>
<dbReference type="Proteomes" id="UP000294911">
    <property type="component" value="Unassembled WGS sequence"/>
</dbReference>
<sequence length="162" mass="17723">MQRGNPYVRDTAIRTRTAAPEAASSSLPSARPVAVVFARHDVSPTGRAGPRRSHPGHDPRPVRDGYLQPAQSQQQTQTQQQTQGLQQTQGQVMAGHPPSPTIRANEFAHWVPAGHGLRSHCGVSCTPAPTERLRTLQACPSCDQYEPGFWHRSGTDIRPDNH</sequence>
<reference evidence="2 3" key="1">
    <citation type="submission" date="2019-03" db="EMBL/GenBank/DDBJ databases">
        <title>Genomic Encyclopedia of Type Strains, Phase IV (KMG-IV): sequencing the most valuable type-strain genomes for metagenomic binning, comparative biology and taxonomic classification.</title>
        <authorList>
            <person name="Goeker M."/>
        </authorList>
    </citation>
    <scope>NUCLEOTIDE SEQUENCE [LARGE SCALE GENOMIC DNA]</scope>
    <source>
        <strain evidence="2 3">DSM 45765</strain>
    </source>
</reference>
<evidence type="ECO:0000313" key="2">
    <source>
        <dbReference type="EMBL" id="TCP54879.1"/>
    </source>
</evidence>
<comment type="caution">
    <text evidence="2">The sequence shown here is derived from an EMBL/GenBank/DDBJ whole genome shotgun (WGS) entry which is preliminary data.</text>
</comment>
<keyword evidence="3" id="KW-1185">Reference proteome</keyword>
<feature type="compositionally biased region" description="Low complexity" evidence="1">
    <location>
        <begin position="18"/>
        <end position="36"/>
    </location>
</feature>
<proteinExistence type="predicted"/>
<protein>
    <submittedName>
        <fullName evidence="2">Uncharacterized protein</fullName>
    </submittedName>
</protein>
<organism evidence="2 3">
    <name type="scientific">Tamaricihabitans halophyticus</name>
    <dbReference type="NCBI Taxonomy" id="1262583"/>
    <lineage>
        <taxon>Bacteria</taxon>
        <taxon>Bacillati</taxon>
        <taxon>Actinomycetota</taxon>
        <taxon>Actinomycetes</taxon>
        <taxon>Pseudonocardiales</taxon>
        <taxon>Pseudonocardiaceae</taxon>
        <taxon>Tamaricihabitans</taxon>
    </lineage>
</organism>
<feature type="region of interest" description="Disordered" evidence="1">
    <location>
        <begin position="1"/>
        <end position="100"/>
    </location>
</feature>